<dbReference type="CDD" id="cd03311">
    <property type="entry name" value="CIMS_C_terminal_like"/>
    <property type="match status" value="1"/>
</dbReference>
<dbReference type="RefSeq" id="WP_126804555.1">
    <property type="nucleotide sequence ID" value="NZ_PIPL01000004.1"/>
</dbReference>
<feature type="domain" description="Cobalamin-independent methionine synthase MetE N-terminal" evidence="16">
    <location>
        <begin position="4"/>
        <end position="311"/>
    </location>
</feature>
<feature type="binding site" evidence="11 12">
    <location>
        <position position="601"/>
    </location>
    <ligand>
        <name>L-homocysteine</name>
        <dbReference type="ChEBI" id="CHEBI:58199"/>
    </ligand>
</feature>
<proteinExistence type="inferred from homology"/>
<evidence type="ECO:0000256" key="13">
    <source>
        <dbReference type="PIRSR" id="PIRSR000382-2"/>
    </source>
</evidence>
<feature type="binding site" evidence="11">
    <location>
        <position position="667"/>
    </location>
    <ligand>
        <name>Zn(2+)</name>
        <dbReference type="ChEBI" id="CHEBI:29105"/>
        <note>catalytic</note>
    </ligand>
</feature>
<comment type="function">
    <text evidence="1 11">Catalyzes the transfer of a methyl group from 5-methyltetrahydrofolate to homocysteine resulting in methionine formation.</text>
</comment>
<dbReference type="Gene3D" id="3.20.20.210">
    <property type="match status" value="2"/>
</dbReference>
<dbReference type="InterPro" id="IPR006276">
    <property type="entry name" value="Cobalamin-indep_Met_synthase"/>
</dbReference>
<dbReference type="InterPro" id="IPR002629">
    <property type="entry name" value="Met_Synth_C/arc"/>
</dbReference>
<feature type="binding site" evidence="11">
    <location>
        <position position="643"/>
    </location>
    <ligand>
        <name>Zn(2+)</name>
        <dbReference type="ChEBI" id="CHEBI:29105"/>
        <note>catalytic</note>
    </ligand>
</feature>
<dbReference type="NCBIfam" id="TIGR01371">
    <property type="entry name" value="met_syn_B12ind"/>
    <property type="match status" value="1"/>
</dbReference>
<keyword evidence="4 11" id="KW-0489">Methyltransferase</keyword>
<dbReference type="EC" id="2.1.1.14" evidence="11"/>
<protein>
    <recommendedName>
        <fullName evidence="11">5-methyltetrahydropteroyltriglutamate--homocysteine methyltransferase</fullName>
        <ecNumber evidence="11">2.1.1.14</ecNumber>
    </recommendedName>
    <alternativeName>
        <fullName evidence="11">Cobalamin-independent methionine synthase</fullName>
    </alternativeName>
    <alternativeName>
        <fullName evidence="11">Methionine synthase, vitamin-B12 independent isozyme</fullName>
    </alternativeName>
</protein>
<dbReference type="InterPro" id="IPR013215">
    <property type="entry name" value="Cbl-indep_Met_Synth_N"/>
</dbReference>
<dbReference type="GO" id="GO:0009086">
    <property type="term" value="P:methionine biosynthetic process"/>
    <property type="evidence" value="ECO:0007669"/>
    <property type="project" value="UniProtKB-UniRule"/>
</dbReference>
<feature type="binding site" evidence="11">
    <location>
        <position position="728"/>
    </location>
    <ligand>
        <name>Zn(2+)</name>
        <dbReference type="ChEBI" id="CHEBI:29105"/>
        <note>catalytic</note>
    </ligand>
</feature>
<evidence type="ECO:0000256" key="6">
    <source>
        <dbReference type="ARBA" id="ARBA00022679"/>
    </source>
</evidence>
<dbReference type="UniPathway" id="UPA00051">
    <property type="reaction ID" value="UER00082"/>
</dbReference>
<feature type="binding site" evidence="13">
    <location>
        <position position="645"/>
    </location>
    <ligand>
        <name>Zn(2+)</name>
        <dbReference type="ChEBI" id="CHEBI:29105"/>
        <label>1</label>
        <note>catalytic</note>
    </ligand>
</feature>
<feature type="binding site" evidence="11 12">
    <location>
        <begin position="433"/>
        <end position="435"/>
    </location>
    <ligand>
        <name>L-methionine</name>
        <dbReference type="ChEBI" id="CHEBI:57844"/>
    </ligand>
</feature>
<keyword evidence="7 11" id="KW-0479">Metal-binding</keyword>
<dbReference type="InterPro" id="IPR038071">
    <property type="entry name" value="UROD/MetE-like_sf"/>
</dbReference>
<evidence type="ECO:0000256" key="2">
    <source>
        <dbReference type="ARBA" id="ARBA00004681"/>
    </source>
</evidence>
<feature type="binding site" evidence="11 12">
    <location>
        <position position="563"/>
    </location>
    <ligand>
        <name>5-methyltetrahydropteroyltri-L-glutamate</name>
        <dbReference type="ChEBI" id="CHEBI:58207"/>
    </ligand>
</feature>
<comment type="pathway">
    <text evidence="2 11">Amino-acid biosynthesis; L-methionine biosynthesis via de novo pathway; L-methionine from L-homocysteine (MetE route): step 1/1.</text>
</comment>
<evidence type="ECO:0000259" key="15">
    <source>
        <dbReference type="Pfam" id="PF01717"/>
    </source>
</evidence>
<comment type="catalytic activity">
    <reaction evidence="11">
        <text>5-methyltetrahydropteroyltri-L-glutamate + L-homocysteine = tetrahydropteroyltri-L-glutamate + L-methionine</text>
        <dbReference type="Rhea" id="RHEA:21196"/>
        <dbReference type="ChEBI" id="CHEBI:57844"/>
        <dbReference type="ChEBI" id="CHEBI:58140"/>
        <dbReference type="ChEBI" id="CHEBI:58199"/>
        <dbReference type="ChEBI" id="CHEBI:58207"/>
        <dbReference type="EC" id="2.1.1.14"/>
    </reaction>
</comment>
<feature type="binding site" evidence="11 12">
    <location>
        <position position="601"/>
    </location>
    <ligand>
        <name>L-methionine</name>
        <dbReference type="ChEBI" id="CHEBI:57844"/>
    </ligand>
</feature>
<dbReference type="GO" id="GO:0003871">
    <property type="term" value="F:5-methyltetrahydropteroyltriglutamate-homocysteine S-methyltransferase activity"/>
    <property type="evidence" value="ECO:0007669"/>
    <property type="project" value="UniProtKB-UniRule"/>
</dbReference>
<sequence length="759" mass="85051">MAITHTLGFPRIGRKRELKFALEKYWAGESNESELQSVASEVRKFNWQAQSELNLISAGDFSFYDHVLDTAVRLGITPERFQQDEPAITTYFRQARGRAPGGTDVPALEMTKWFNTNYHYLVPELSEGQSFNLNIDDQLQQIRDAKATGKPVKPVLLGPVSFLALSKQRDGDEQTLKHLPALLKSYLLWLNALAAEGIVWVQIDEPILVTELDADWQCAINQAYQSLGSLQKIKILLTTYFGTLGANQDLVAELPVAGLHVDAVAGSEGLEAINNVWPEHKVLSVGIVNGRNIWRTDLRKAVDTLLPIAERRGDFLWVATSCSLLHSPIDLELEDSLDTELKSWLAFAVQKVNEVKLIAQAINLGIESIEQELQESDKAVASRQTSGRIHNPGVSQRITAISDADSSRSSGYSVRAAQQRKHLELPLYPTTTIGSFPQTGSIRHLRREWRGGRLSEQDYRDAISKEIAQVIHEQEELGLDVLVHGEAERNDMVEYFGELLEGFAFTRFGWVQSYGSRCVKPPVIFGDVYRSKPLTVEWIRFAQELTDKPVKGMLTGPVTILGWSFPRDDISTATIAQQIALALRDEVADLEKAGIKIIQIDEPAFRELLPLKISEQKAYFDWAVQAFRLASAGAQDNTQIHTHMCYSEFNAIIDAIADLDADVITIETSRSASELLDVFREYHYPNEIGPGVYDIHSPRVPDVEEIQALISRTQAYLPAERLWVNPDCGLKTRSWDEVRPALRNMVTAARNLRNKAKAA</sequence>
<dbReference type="PIRSF" id="PIRSF000382">
    <property type="entry name" value="MeTrfase_B12_ind"/>
    <property type="match status" value="1"/>
</dbReference>
<comment type="caution">
    <text evidence="17">The sequence shown here is derived from an EMBL/GenBank/DDBJ whole genome shotgun (WGS) entry which is preliminary data.</text>
</comment>
<dbReference type="HAMAP" id="MF_00172">
    <property type="entry name" value="Meth_synth"/>
    <property type="match status" value="1"/>
</dbReference>
<feature type="binding site" evidence="13">
    <location>
        <position position="728"/>
    </location>
    <ligand>
        <name>Zn(2+)</name>
        <dbReference type="ChEBI" id="CHEBI:29105"/>
        <label>1</label>
        <note>catalytic</note>
    </ligand>
</feature>
<feature type="active site" description="Proton donor" evidence="11 14">
    <location>
        <position position="696"/>
    </location>
</feature>
<dbReference type="NCBIfam" id="NF003556">
    <property type="entry name" value="PRK05222.1"/>
    <property type="match status" value="1"/>
</dbReference>
<name>A0A432W159_9GAMM</name>
<keyword evidence="18" id="KW-1185">Reference proteome</keyword>
<dbReference type="AlphaFoldDB" id="A0A432W159"/>
<reference evidence="17 18" key="1">
    <citation type="journal article" date="2011" name="Front. Microbiol.">
        <title>Genomic signatures of strain selection and enhancement in Bacillus atrophaeus var. globigii, a historical biowarfare simulant.</title>
        <authorList>
            <person name="Gibbons H.S."/>
            <person name="Broomall S.M."/>
            <person name="McNew L.A."/>
            <person name="Daligault H."/>
            <person name="Chapman C."/>
            <person name="Bruce D."/>
            <person name="Karavis M."/>
            <person name="Krepps M."/>
            <person name="McGregor P.A."/>
            <person name="Hong C."/>
            <person name="Park K.H."/>
            <person name="Akmal A."/>
            <person name="Feldman A."/>
            <person name="Lin J.S."/>
            <person name="Chang W.E."/>
            <person name="Higgs B.W."/>
            <person name="Demirev P."/>
            <person name="Lindquist J."/>
            <person name="Liem A."/>
            <person name="Fochler E."/>
            <person name="Read T.D."/>
            <person name="Tapia R."/>
            <person name="Johnson S."/>
            <person name="Bishop-Lilly K.A."/>
            <person name="Detter C."/>
            <person name="Han C."/>
            <person name="Sozhamannan S."/>
            <person name="Rosenzweig C.N."/>
            <person name="Skowronski E.W."/>
        </authorList>
    </citation>
    <scope>NUCLEOTIDE SEQUENCE [LARGE SCALE GENOMIC DNA]</scope>
    <source>
        <strain evidence="17 18">MLST1</strain>
    </source>
</reference>
<evidence type="ECO:0000259" key="16">
    <source>
        <dbReference type="Pfam" id="PF08267"/>
    </source>
</evidence>
<evidence type="ECO:0000313" key="18">
    <source>
        <dbReference type="Proteomes" id="UP000288293"/>
    </source>
</evidence>
<feature type="binding site" evidence="11">
    <location>
        <begin position="16"/>
        <end position="19"/>
    </location>
    <ligand>
        <name>5-methyltetrahydropteroyltri-L-glutamate</name>
        <dbReference type="ChEBI" id="CHEBI:58207"/>
    </ligand>
</feature>
<organism evidence="17 18">
    <name type="scientific">Aliidiomarina minuta</name>
    <dbReference type="NCBI Taxonomy" id="880057"/>
    <lineage>
        <taxon>Bacteria</taxon>
        <taxon>Pseudomonadati</taxon>
        <taxon>Pseudomonadota</taxon>
        <taxon>Gammaproteobacteria</taxon>
        <taxon>Alteromonadales</taxon>
        <taxon>Idiomarinaceae</taxon>
        <taxon>Aliidiomarina</taxon>
    </lineage>
</organism>
<feature type="binding site" evidence="11">
    <location>
        <position position="607"/>
    </location>
    <ligand>
        <name>5-methyltetrahydropteroyltri-L-glutamate</name>
        <dbReference type="ChEBI" id="CHEBI:58207"/>
    </ligand>
</feature>
<gene>
    <name evidence="11" type="primary">metE</name>
    <name evidence="17" type="ORF">CWE09_13345</name>
</gene>
<evidence type="ECO:0000256" key="7">
    <source>
        <dbReference type="ARBA" id="ARBA00022723"/>
    </source>
</evidence>
<evidence type="ECO:0000256" key="14">
    <source>
        <dbReference type="PIRSR" id="PIRSR000382-3"/>
    </source>
</evidence>
<dbReference type="PANTHER" id="PTHR30519">
    <property type="entry name" value="5-METHYLTETRAHYDROPTEROYLTRIGLUTAMATE--HOMOCYSTEINE METHYLTRANSFERASE"/>
    <property type="match status" value="1"/>
</dbReference>
<feature type="binding site" evidence="11">
    <location>
        <position position="645"/>
    </location>
    <ligand>
        <name>Zn(2+)</name>
        <dbReference type="ChEBI" id="CHEBI:29105"/>
        <note>catalytic</note>
    </ligand>
</feature>
<dbReference type="Pfam" id="PF08267">
    <property type="entry name" value="Meth_synt_1"/>
    <property type="match status" value="1"/>
</dbReference>
<evidence type="ECO:0000256" key="3">
    <source>
        <dbReference type="ARBA" id="ARBA00009553"/>
    </source>
</evidence>
<feature type="binding site" evidence="13">
    <location>
        <position position="643"/>
    </location>
    <ligand>
        <name>Zn(2+)</name>
        <dbReference type="ChEBI" id="CHEBI:29105"/>
        <label>1</label>
        <note>catalytic</note>
    </ligand>
</feature>
<feature type="binding site" evidence="13">
    <location>
        <position position="658"/>
    </location>
    <ligand>
        <name>Zn(2+)</name>
        <dbReference type="ChEBI" id="CHEBI:29105"/>
        <label>2</label>
    </ligand>
</feature>
<feature type="binding site" evidence="11 12">
    <location>
        <begin position="433"/>
        <end position="435"/>
    </location>
    <ligand>
        <name>L-homocysteine</name>
        <dbReference type="ChEBI" id="CHEBI:58199"/>
    </ligand>
</feature>
<feature type="binding site" evidence="11 12">
    <location>
        <position position="486"/>
    </location>
    <ligand>
        <name>L-methionine</name>
        <dbReference type="ChEBI" id="CHEBI:57844"/>
    </ligand>
</feature>
<feature type="binding site" evidence="11 12">
    <location>
        <begin position="517"/>
        <end position="518"/>
    </location>
    <ligand>
        <name>5-methyltetrahydropteroyltri-L-glutamate</name>
        <dbReference type="ChEBI" id="CHEBI:58207"/>
    </ligand>
</feature>
<feature type="binding site" evidence="11">
    <location>
        <position position="486"/>
    </location>
    <ligand>
        <name>L-homocysteine</name>
        <dbReference type="ChEBI" id="CHEBI:58199"/>
    </ligand>
</feature>
<comment type="cofactor">
    <cofactor evidence="13">
        <name>Zn(2+)</name>
        <dbReference type="ChEBI" id="CHEBI:29105"/>
    </cofactor>
    <text evidence="13">Binds 2 Zn(2+) ions per subunit.</text>
</comment>
<feature type="domain" description="Cobalamin-independent methionine synthase MetE C-terminal/archaeal" evidence="15">
    <location>
        <begin position="429"/>
        <end position="750"/>
    </location>
</feature>
<dbReference type="EMBL" id="PIPL01000004">
    <property type="protein sequence ID" value="RUO22913.1"/>
    <property type="molecule type" value="Genomic_DNA"/>
</dbReference>
<evidence type="ECO:0000313" key="17">
    <source>
        <dbReference type="EMBL" id="RUO22913.1"/>
    </source>
</evidence>
<evidence type="ECO:0000256" key="5">
    <source>
        <dbReference type="ARBA" id="ARBA00022605"/>
    </source>
</evidence>
<keyword evidence="9 11" id="KW-0862">Zinc</keyword>
<dbReference type="Proteomes" id="UP000288293">
    <property type="component" value="Unassembled WGS sequence"/>
</dbReference>
<dbReference type="GO" id="GO:0008270">
    <property type="term" value="F:zinc ion binding"/>
    <property type="evidence" value="ECO:0007669"/>
    <property type="project" value="InterPro"/>
</dbReference>
<feature type="binding site" evidence="13">
    <location>
        <position position="667"/>
    </location>
    <ligand>
        <name>Zn(2+)</name>
        <dbReference type="ChEBI" id="CHEBI:29105"/>
        <label>1</label>
        <note>catalytic</note>
    </ligand>
</feature>
<evidence type="ECO:0000256" key="12">
    <source>
        <dbReference type="PIRSR" id="PIRSR000382-1"/>
    </source>
</evidence>
<keyword evidence="10 11" id="KW-0486">Methionine biosynthesis</keyword>
<evidence type="ECO:0000256" key="1">
    <source>
        <dbReference type="ARBA" id="ARBA00002777"/>
    </source>
</evidence>
<dbReference type="Pfam" id="PF01717">
    <property type="entry name" value="Meth_synt_2"/>
    <property type="match status" value="1"/>
</dbReference>
<evidence type="ECO:0000256" key="8">
    <source>
        <dbReference type="ARBA" id="ARBA00022737"/>
    </source>
</evidence>
<comment type="cofactor">
    <cofactor evidence="11">
        <name>Zn(2+)</name>
        <dbReference type="ChEBI" id="CHEBI:29105"/>
    </cofactor>
    <text evidence="11">Binds 1 zinc ion per subunit.</text>
</comment>
<evidence type="ECO:0000256" key="9">
    <source>
        <dbReference type="ARBA" id="ARBA00022833"/>
    </source>
</evidence>
<accession>A0A432W159</accession>
<feature type="binding site" evidence="12">
    <location>
        <position position="117"/>
    </location>
    <ligand>
        <name>5-methyltetrahydropteroyltri-L-glutamate</name>
        <dbReference type="ChEBI" id="CHEBI:58207"/>
    </ligand>
</feature>
<evidence type="ECO:0000256" key="4">
    <source>
        <dbReference type="ARBA" id="ARBA00022603"/>
    </source>
</evidence>
<keyword evidence="5 11" id="KW-0028">Amino-acid biosynthesis</keyword>
<dbReference type="SUPFAM" id="SSF51726">
    <property type="entry name" value="UROD/MetE-like"/>
    <property type="match status" value="2"/>
</dbReference>
<dbReference type="OrthoDB" id="244285at2"/>
<dbReference type="FunFam" id="3.20.20.210:FF:000002">
    <property type="entry name" value="5-methyltetrahydropteroyltriglutamate--homocysteine methyltransferase"/>
    <property type="match status" value="1"/>
</dbReference>
<comment type="similarity">
    <text evidence="3 11">Belongs to the vitamin-B12 independent methionine synthase family.</text>
</comment>
<keyword evidence="6 11" id="KW-0808">Transferase</keyword>
<keyword evidence="8 11" id="KW-0677">Repeat</keyword>
<dbReference type="GO" id="GO:0032259">
    <property type="term" value="P:methylation"/>
    <property type="evidence" value="ECO:0007669"/>
    <property type="project" value="UniProtKB-KW"/>
</dbReference>
<feature type="binding site" evidence="11">
    <location>
        <position position="112"/>
    </location>
    <ligand>
        <name>5-methyltetrahydropteroyltri-L-glutamate</name>
        <dbReference type="ChEBI" id="CHEBI:58207"/>
    </ligand>
</feature>
<dbReference type="CDD" id="cd03312">
    <property type="entry name" value="CIMS_N_terminal_like"/>
    <property type="match status" value="1"/>
</dbReference>
<evidence type="ECO:0000256" key="11">
    <source>
        <dbReference type="HAMAP-Rule" id="MF_00172"/>
    </source>
</evidence>
<feature type="binding site" evidence="12">
    <location>
        <position position="19"/>
    </location>
    <ligand>
        <name>5-methyltetrahydropteroyltri-L-glutamate</name>
        <dbReference type="ChEBI" id="CHEBI:58207"/>
    </ligand>
</feature>
<evidence type="ECO:0000256" key="10">
    <source>
        <dbReference type="ARBA" id="ARBA00023167"/>
    </source>
</evidence>